<dbReference type="Pfam" id="PF02181">
    <property type="entry name" value="FH2"/>
    <property type="match status" value="1"/>
</dbReference>
<dbReference type="Gene3D" id="3.30.160.60">
    <property type="entry name" value="Classic Zinc Finger"/>
    <property type="match status" value="1"/>
</dbReference>
<sequence>MMLASQDLKCEPIGQPGDVEASSTSPPNIKPEPQVTTPINLSINNPINDFTSMFGAQLRQLAIFQQMQNQGEQHSAPAPPLFNNPEAMLNYFQAQMAKMQPPPMNNQPTRVVIAPQQSQNGERKRSYPMTFQWCELCQKEVHSSKLPCHIRQCHVAKPMFQCPQCDFTSTYSKNNVKSHMVSLHGLAGDPISYMDQYAGQVEEFMKRCFPHVRGRGRPIQGRTSPTSPGSSGNVSRRNSQATPPNRRPNPTFPTFDFSQAQSQLAAVLAARRCGDQPPIYGLPPLNPFLPVFPPGFPLPLGILNNNNIAHNMRKPTMNDGPMMTDPTENAVTLASTLGELLNKTNSTATARSPSPLSPGSNGSFTRPGENLQPKYTPIRIDCVVLNDDQIRPTIFNTLPPFSELLEKIEWKDSLSDAGKTRPVSPTHCLAIRNMREDLGHHLIDIFLAITGNFRNLQIEKLSHKSVQRLIEVAPSPVDALTFRTFESTYPNENLSDDEQFIVQMSRIERLEEKLHLLSWMTELREEAPRLMKELEVLHEARQAIASEHWRDMMQIVLVLFNMSLGDRSMASIKGDRCHAARQAF</sequence>
<dbReference type="Gene3D" id="1.20.58.2220">
    <property type="entry name" value="Formin, FH2 domain"/>
    <property type="match status" value="1"/>
</dbReference>
<evidence type="ECO:0000259" key="2">
    <source>
        <dbReference type="Pfam" id="PF02181"/>
    </source>
</evidence>
<keyword evidence="4" id="KW-1185">Reference proteome</keyword>
<evidence type="ECO:0000256" key="1">
    <source>
        <dbReference type="SAM" id="MobiDB-lite"/>
    </source>
</evidence>
<evidence type="ECO:0000313" key="3">
    <source>
        <dbReference type="EMBL" id="CAJ0578757.1"/>
    </source>
</evidence>
<feature type="region of interest" description="Disordered" evidence="1">
    <location>
        <begin position="345"/>
        <end position="371"/>
    </location>
</feature>
<accession>A0AA36D2P5</accession>
<evidence type="ECO:0000313" key="4">
    <source>
        <dbReference type="Proteomes" id="UP001177023"/>
    </source>
</evidence>
<comment type="caution">
    <text evidence="3">The sequence shown here is derived from an EMBL/GenBank/DDBJ whole genome shotgun (WGS) entry which is preliminary data.</text>
</comment>
<feature type="region of interest" description="Disordered" evidence="1">
    <location>
        <begin position="213"/>
        <end position="255"/>
    </location>
</feature>
<name>A0AA36D2P5_9BILA</name>
<dbReference type="AlphaFoldDB" id="A0AA36D2P5"/>
<reference evidence="3" key="1">
    <citation type="submission" date="2023-06" db="EMBL/GenBank/DDBJ databases">
        <authorList>
            <person name="Delattre M."/>
        </authorList>
    </citation>
    <scope>NUCLEOTIDE SEQUENCE</scope>
    <source>
        <strain evidence="3">AF72</strain>
    </source>
</reference>
<feature type="non-terminal residue" evidence="3">
    <location>
        <position position="584"/>
    </location>
</feature>
<dbReference type="SUPFAM" id="SSF101447">
    <property type="entry name" value="Formin homology 2 domain (FH2 domain)"/>
    <property type="match status" value="1"/>
</dbReference>
<protein>
    <recommendedName>
        <fullName evidence="2">FH2 domain-containing protein</fullName>
    </recommendedName>
</protein>
<feature type="compositionally biased region" description="Low complexity" evidence="1">
    <location>
        <begin position="223"/>
        <end position="232"/>
    </location>
</feature>
<dbReference type="EMBL" id="CATQJA010002654">
    <property type="protein sequence ID" value="CAJ0578757.1"/>
    <property type="molecule type" value="Genomic_DNA"/>
</dbReference>
<organism evidence="3 4">
    <name type="scientific">Mesorhabditis spiculigera</name>
    <dbReference type="NCBI Taxonomy" id="96644"/>
    <lineage>
        <taxon>Eukaryota</taxon>
        <taxon>Metazoa</taxon>
        <taxon>Ecdysozoa</taxon>
        <taxon>Nematoda</taxon>
        <taxon>Chromadorea</taxon>
        <taxon>Rhabditida</taxon>
        <taxon>Rhabditina</taxon>
        <taxon>Rhabditomorpha</taxon>
        <taxon>Rhabditoidea</taxon>
        <taxon>Rhabditidae</taxon>
        <taxon>Mesorhabditinae</taxon>
        <taxon>Mesorhabditis</taxon>
    </lineage>
</organism>
<proteinExistence type="predicted"/>
<dbReference type="InterPro" id="IPR015425">
    <property type="entry name" value="FH2_Formin"/>
</dbReference>
<feature type="compositionally biased region" description="Low complexity" evidence="1">
    <location>
        <begin position="352"/>
        <end position="363"/>
    </location>
</feature>
<feature type="region of interest" description="Disordered" evidence="1">
    <location>
        <begin position="1"/>
        <end position="37"/>
    </location>
</feature>
<gene>
    <name evidence="3" type="ORF">MSPICULIGERA_LOCUS16998</name>
</gene>
<dbReference type="InterPro" id="IPR042201">
    <property type="entry name" value="FH2_Formin_sf"/>
</dbReference>
<dbReference type="Proteomes" id="UP001177023">
    <property type="component" value="Unassembled WGS sequence"/>
</dbReference>
<feature type="domain" description="FH2" evidence="2">
    <location>
        <begin position="454"/>
        <end position="558"/>
    </location>
</feature>